<dbReference type="PROSITE" id="PS51257">
    <property type="entry name" value="PROKAR_LIPOPROTEIN"/>
    <property type="match status" value="1"/>
</dbReference>
<keyword evidence="3" id="KW-1185">Reference proteome</keyword>
<dbReference type="RefSeq" id="WP_134000056.1">
    <property type="nucleotide sequence ID" value="NZ_SODV01000002.1"/>
</dbReference>
<reference evidence="2 3" key="1">
    <citation type="submission" date="2019-03" db="EMBL/GenBank/DDBJ databases">
        <title>Genomic Encyclopedia of Type Strains, Phase IV (KMG-IV): sequencing the most valuable type-strain genomes for metagenomic binning, comparative biology and taxonomic classification.</title>
        <authorList>
            <person name="Goeker M."/>
        </authorList>
    </citation>
    <scope>NUCLEOTIDE SEQUENCE [LARGE SCALE GENOMIC DNA]</scope>
    <source>
        <strain evidence="2 3">DSM 100059</strain>
    </source>
</reference>
<dbReference type="Proteomes" id="UP000294498">
    <property type="component" value="Unassembled WGS sequence"/>
</dbReference>
<dbReference type="InterPro" id="IPR010281">
    <property type="entry name" value="DUF885"/>
</dbReference>
<dbReference type="EMBL" id="SODV01000002">
    <property type="protein sequence ID" value="TDW97577.1"/>
    <property type="molecule type" value="Genomic_DNA"/>
</dbReference>
<organism evidence="2 3">
    <name type="scientific">Dinghuibacter silviterrae</name>
    <dbReference type="NCBI Taxonomy" id="1539049"/>
    <lineage>
        <taxon>Bacteria</taxon>
        <taxon>Pseudomonadati</taxon>
        <taxon>Bacteroidota</taxon>
        <taxon>Chitinophagia</taxon>
        <taxon>Chitinophagales</taxon>
        <taxon>Chitinophagaceae</taxon>
        <taxon>Dinghuibacter</taxon>
    </lineage>
</organism>
<keyword evidence="1" id="KW-0732">Signal</keyword>
<proteinExistence type="predicted"/>
<dbReference type="PANTHER" id="PTHR33361:SF15">
    <property type="entry name" value="DUF885 FAMILY LIPOPROTEIN"/>
    <property type="match status" value="1"/>
</dbReference>
<dbReference type="Pfam" id="PF05960">
    <property type="entry name" value="DUF885"/>
    <property type="match status" value="1"/>
</dbReference>
<dbReference type="OrthoDB" id="9760040at2"/>
<evidence type="ECO:0000256" key="1">
    <source>
        <dbReference type="SAM" id="SignalP"/>
    </source>
</evidence>
<evidence type="ECO:0000313" key="3">
    <source>
        <dbReference type="Proteomes" id="UP000294498"/>
    </source>
</evidence>
<feature type="chain" id="PRO_5020772644" evidence="1">
    <location>
        <begin position="23"/>
        <end position="581"/>
    </location>
</feature>
<comment type="caution">
    <text evidence="2">The sequence shown here is derived from an EMBL/GenBank/DDBJ whole genome shotgun (WGS) entry which is preliminary data.</text>
</comment>
<dbReference type="AlphaFoldDB" id="A0A4R8DJ39"/>
<gene>
    <name evidence="2" type="ORF">EDB95_5427</name>
</gene>
<protein>
    <submittedName>
        <fullName evidence="2">Uncharacterized protein (DUF885 family)</fullName>
    </submittedName>
</protein>
<feature type="signal peptide" evidence="1">
    <location>
        <begin position="1"/>
        <end position="22"/>
    </location>
</feature>
<dbReference type="PANTHER" id="PTHR33361">
    <property type="entry name" value="GLR0591 PROTEIN"/>
    <property type="match status" value="1"/>
</dbReference>
<name>A0A4R8DJ39_9BACT</name>
<sequence length="581" mass="65860">MMKWTSGLFMAALLATSCHRGAKVPAPSADSAFASLSREFIKGYLDWRPQAGVALGYHQYDTMVPDFGNGPMLNEIVRLRVYDSLLSDIDTGALSPRNYRDYRILHLGIQQELFNIVDLNAYTRNPITYAQAVDLNTYVKRDFAPLEYRLGCIIKVERQLPFLFEQAKRNLEATLPKPLIDMAIEVAKGSEDFLKRDLPVALKDVKSDALMHVFAESNAEAIKAIDGYIQFLAKHPADDHFALGEENYRKMLHNVELIDLSPDSLLAIGMRELKREQGVFQQAAHIINPNKPAVEVYKDMEKEHPSADSLIPDTRKHLEGIRQFLIDHKICSLPSDVRIQVKETPPYARSTSTASCDVPGPFETKATEAYYYVTPVDARWTPQQKEDWLAMFNYYTTDVVTIHEAYPGHYVQFTHLKASDGSDVEKIFASYAYVEGWAHYTERMMLDEGYGNNGDPVTAAKYRLAQSGDALLRICRLCNSIMLHTKGISVDSATHFFMANWYQGEKPSNLEALRGTFDPGYLFYTVGKLEILKLRADYQQQEGAGYSLKTFNDAMMDNGQPPIRLLREVLLKDKTKWGEVL</sequence>
<evidence type="ECO:0000313" key="2">
    <source>
        <dbReference type="EMBL" id="TDW97577.1"/>
    </source>
</evidence>
<accession>A0A4R8DJ39</accession>